<name>A0A1N6Y9A4_9BACT</name>
<gene>
    <name evidence="1" type="ORF">SAMN05421545_2354</name>
</gene>
<keyword evidence="2" id="KW-1185">Reference proteome</keyword>
<dbReference type="Proteomes" id="UP000185924">
    <property type="component" value="Unassembled WGS sequence"/>
</dbReference>
<dbReference type="EMBL" id="FTNM01000003">
    <property type="protein sequence ID" value="SIR11157.1"/>
    <property type="molecule type" value="Genomic_DNA"/>
</dbReference>
<dbReference type="AlphaFoldDB" id="A0A1N6Y9A4"/>
<organism evidence="1 2">
    <name type="scientific">Pontibacter lucknowensis</name>
    <dbReference type="NCBI Taxonomy" id="1077936"/>
    <lineage>
        <taxon>Bacteria</taxon>
        <taxon>Pseudomonadati</taxon>
        <taxon>Bacteroidota</taxon>
        <taxon>Cytophagia</taxon>
        <taxon>Cytophagales</taxon>
        <taxon>Hymenobacteraceae</taxon>
        <taxon>Pontibacter</taxon>
    </lineage>
</organism>
<protein>
    <submittedName>
        <fullName evidence="1">Uncharacterized protein</fullName>
    </submittedName>
</protein>
<accession>A0A1N6Y9A4</accession>
<evidence type="ECO:0000313" key="1">
    <source>
        <dbReference type="EMBL" id="SIR11157.1"/>
    </source>
</evidence>
<sequence length="58" mass="6913">MLDRFGFVCRKYVKSYKSEEFMFELGLRWCSVTKTLLMNRLIFLQHRHTQKAAALVNG</sequence>
<evidence type="ECO:0000313" key="2">
    <source>
        <dbReference type="Proteomes" id="UP000185924"/>
    </source>
</evidence>
<reference evidence="2" key="1">
    <citation type="submission" date="2017-01" db="EMBL/GenBank/DDBJ databases">
        <authorList>
            <person name="Varghese N."/>
            <person name="Submissions S."/>
        </authorList>
    </citation>
    <scope>NUCLEOTIDE SEQUENCE [LARGE SCALE GENOMIC DNA]</scope>
    <source>
        <strain evidence="2">DM9</strain>
    </source>
</reference>
<proteinExistence type="predicted"/>
<dbReference type="STRING" id="1077936.SAMN05421545_2354"/>